<accession>A0A392PS20</accession>
<protein>
    <recommendedName>
        <fullName evidence="1">RNase H type-1 domain-containing protein</fullName>
    </recommendedName>
</protein>
<feature type="non-terminal residue" evidence="2">
    <location>
        <position position="113"/>
    </location>
</feature>
<comment type="caution">
    <text evidence="2">The sequence shown here is derived from an EMBL/GenBank/DDBJ whole genome shotgun (WGS) entry which is preliminary data.</text>
</comment>
<feature type="domain" description="RNase H type-1" evidence="1">
    <location>
        <begin position="35"/>
        <end position="112"/>
    </location>
</feature>
<dbReference type="GO" id="GO:0003676">
    <property type="term" value="F:nucleic acid binding"/>
    <property type="evidence" value="ECO:0007669"/>
    <property type="project" value="InterPro"/>
</dbReference>
<dbReference type="Pfam" id="PF13456">
    <property type="entry name" value="RVT_3"/>
    <property type="match status" value="1"/>
</dbReference>
<organism evidence="2 3">
    <name type="scientific">Trifolium medium</name>
    <dbReference type="NCBI Taxonomy" id="97028"/>
    <lineage>
        <taxon>Eukaryota</taxon>
        <taxon>Viridiplantae</taxon>
        <taxon>Streptophyta</taxon>
        <taxon>Embryophyta</taxon>
        <taxon>Tracheophyta</taxon>
        <taxon>Spermatophyta</taxon>
        <taxon>Magnoliopsida</taxon>
        <taxon>eudicotyledons</taxon>
        <taxon>Gunneridae</taxon>
        <taxon>Pentapetalae</taxon>
        <taxon>rosids</taxon>
        <taxon>fabids</taxon>
        <taxon>Fabales</taxon>
        <taxon>Fabaceae</taxon>
        <taxon>Papilionoideae</taxon>
        <taxon>50 kb inversion clade</taxon>
        <taxon>NPAAA clade</taxon>
        <taxon>Hologalegina</taxon>
        <taxon>IRL clade</taxon>
        <taxon>Trifolieae</taxon>
        <taxon>Trifolium</taxon>
    </lineage>
</organism>
<evidence type="ECO:0000313" key="3">
    <source>
        <dbReference type="Proteomes" id="UP000265520"/>
    </source>
</evidence>
<dbReference type="EMBL" id="LXQA010092613">
    <property type="protein sequence ID" value="MCI14482.1"/>
    <property type="molecule type" value="Genomic_DNA"/>
</dbReference>
<keyword evidence="3" id="KW-1185">Reference proteome</keyword>
<reference evidence="2 3" key="1">
    <citation type="journal article" date="2018" name="Front. Plant Sci.">
        <title>Red Clover (Trifolium pratense) and Zigzag Clover (T. medium) - A Picture of Genomic Similarities and Differences.</title>
        <authorList>
            <person name="Dluhosova J."/>
            <person name="Istvanek J."/>
            <person name="Nedelnik J."/>
            <person name="Repkova J."/>
        </authorList>
    </citation>
    <scope>NUCLEOTIDE SEQUENCE [LARGE SCALE GENOMIC DNA]</scope>
    <source>
        <strain evidence="3">cv. 10/8</strain>
        <tissue evidence="2">Leaf</tissue>
    </source>
</reference>
<sequence>MRIMVGRTAFVMWNEWFSVNTLQQPLAHLSATSIFVVAVTTWQQTLLSTVEGEVVALLCAMEDACARGFVQVQFESDSLLLIDAIRLKQRGNSECSSIVANIIHIMSSFENFE</sequence>
<evidence type="ECO:0000313" key="2">
    <source>
        <dbReference type="EMBL" id="MCI14482.1"/>
    </source>
</evidence>
<dbReference type="InterPro" id="IPR002156">
    <property type="entry name" value="RNaseH_domain"/>
</dbReference>
<dbReference type="GO" id="GO:0004523">
    <property type="term" value="F:RNA-DNA hybrid ribonuclease activity"/>
    <property type="evidence" value="ECO:0007669"/>
    <property type="project" value="InterPro"/>
</dbReference>
<evidence type="ECO:0000259" key="1">
    <source>
        <dbReference type="Pfam" id="PF13456"/>
    </source>
</evidence>
<name>A0A392PS20_9FABA</name>
<proteinExistence type="predicted"/>
<dbReference type="Proteomes" id="UP000265520">
    <property type="component" value="Unassembled WGS sequence"/>
</dbReference>
<dbReference type="AlphaFoldDB" id="A0A392PS20"/>